<organism evidence="1">
    <name type="scientific">Rhizophagus irregularis (strain DAOM 181602 / DAOM 197198 / MUCL 43194)</name>
    <name type="common">Arbuscular mycorrhizal fungus</name>
    <name type="synonym">Glomus intraradices</name>
    <dbReference type="NCBI Taxonomy" id="747089"/>
    <lineage>
        <taxon>Eukaryota</taxon>
        <taxon>Fungi</taxon>
        <taxon>Fungi incertae sedis</taxon>
        <taxon>Mucoromycota</taxon>
        <taxon>Glomeromycotina</taxon>
        <taxon>Glomeromycetes</taxon>
        <taxon>Glomerales</taxon>
        <taxon>Glomeraceae</taxon>
        <taxon>Rhizophagus</taxon>
    </lineage>
</organism>
<dbReference type="EMBL" id="KI279281">
    <property type="protein sequence ID" value="ESA18369.1"/>
    <property type="molecule type" value="Genomic_DNA"/>
</dbReference>
<dbReference type="AlphaFoldDB" id="U9UD64"/>
<accession>U9UD64</accession>
<protein>
    <submittedName>
        <fullName evidence="1">Uncharacterized protein</fullName>
    </submittedName>
</protein>
<dbReference type="HOGENOM" id="CLU_2923790_0_0_1"/>
<name>U9UD64_RHIID</name>
<dbReference type="VEuPathDB" id="FungiDB:RhiirFUN_007364"/>
<reference evidence="1" key="1">
    <citation type="submission" date="2013-07" db="EMBL/GenBank/DDBJ databases">
        <title>The genome of an arbuscular mycorrhizal fungus provides insights into the evolution of the oldest plant symbiosis.</title>
        <authorList>
            <consortium name="DOE Joint Genome Institute"/>
            <person name="Tisserant E."/>
            <person name="Malbreil M."/>
            <person name="Kuo A."/>
            <person name="Kohler A."/>
            <person name="Symeonidi A."/>
            <person name="Balestrini R."/>
            <person name="Charron P."/>
            <person name="Duensing N."/>
            <person name="Frei-dit-Frey N."/>
            <person name="Gianinazzi-Pearson V."/>
            <person name="Gilbert B."/>
            <person name="Handa Y."/>
            <person name="Hijri M."/>
            <person name="Kaul R."/>
            <person name="Kawaguchi M."/>
            <person name="Krajinski F."/>
            <person name="Lammers P."/>
            <person name="Lapierre D."/>
            <person name="Masclaux F.G."/>
            <person name="Murat C."/>
            <person name="Morin E."/>
            <person name="Ndikumana S."/>
            <person name="Pagni M."/>
            <person name="Petitpierre D."/>
            <person name="Requena N."/>
            <person name="Rosikiewicz P."/>
            <person name="Riley R."/>
            <person name="Saito K."/>
            <person name="San Clemente H."/>
            <person name="Shapiro H."/>
            <person name="van Tuinen D."/>
            <person name="Becard G."/>
            <person name="Bonfante P."/>
            <person name="Paszkowski U."/>
            <person name="Shachar-Hill Y."/>
            <person name="Young J.P."/>
            <person name="Sanders I.R."/>
            <person name="Henrissat B."/>
            <person name="Rensing S.A."/>
            <person name="Grigoriev I.V."/>
            <person name="Corradi N."/>
            <person name="Roux C."/>
            <person name="Martin F."/>
        </authorList>
    </citation>
    <scope>NUCLEOTIDE SEQUENCE</scope>
    <source>
        <strain evidence="1">DAOM 197198</strain>
    </source>
</reference>
<gene>
    <name evidence="1" type="ORF">GLOINDRAFT_20773</name>
</gene>
<sequence length="61" mass="6819">MNNQAIITHLDNRISKNPTAILNVSSSSLKDGSGMMNYYGHSTTYQKNNFSKVLSIRDDII</sequence>
<evidence type="ECO:0000313" key="1">
    <source>
        <dbReference type="EMBL" id="ESA18369.1"/>
    </source>
</evidence>
<proteinExistence type="predicted"/>